<dbReference type="Gene3D" id="3.30.1600.10">
    <property type="entry name" value="SIR2/SIRT2 'Small Domain"/>
    <property type="match status" value="1"/>
</dbReference>
<keyword evidence="6" id="KW-1185">Reference proteome</keyword>
<keyword evidence="1" id="KW-0808">Transferase</keyword>
<comment type="caution">
    <text evidence="5">The sequence shown here is derived from an EMBL/GenBank/DDBJ whole genome shotgun (WGS) entry which is preliminary data.</text>
</comment>
<dbReference type="Proteomes" id="UP000604046">
    <property type="component" value="Unassembled WGS sequence"/>
</dbReference>
<protein>
    <submittedName>
        <fullName evidence="5">CobB protein</fullName>
    </submittedName>
</protein>
<dbReference type="InterPro" id="IPR026591">
    <property type="entry name" value="Sirtuin_cat_small_dom_sf"/>
</dbReference>
<dbReference type="AlphaFoldDB" id="A0A812JVX0"/>
<keyword evidence="2" id="KW-0520">NAD</keyword>
<dbReference type="InterPro" id="IPR026590">
    <property type="entry name" value="Ssirtuin_cat_dom"/>
</dbReference>
<proteinExistence type="predicted"/>
<dbReference type="PANTHER" id="PTHR11085:SF10">
    <property type="entry name" value="NAD-DEPENDENT PROTEIN DEACYLASE SIRTUIN-5, MITOCHONDRIAL-RELATED"/>
    <property type="match status" value="1"/>
</dbReference>
<accession>A0A812JVX0</accession>
<dbReference type="OrthoDB" id="424302at2759"/>
<dbReference type="EMBL" id="CAJNDS010000524">
    <property type="protein sequence ID" value="CAE7214894.1"/>
    <property type="molecule type" value="Genomic_DNA"/>
</dbReference>
<dbReference type="InterPro" id="IPR029035">
    <property type="entry name" value="DHS-like_NAD/FAD-binding_dom"/>
</dbReference>
<dbReference type="InterPro" id="IPR050134">
    <property type="entry name" value="NAD-dep_sirtuin_deacylases"/>
</dbReference>
<sequence>MTVFTGAGISVESGIPDFRSPGGLWSKYNPGIYCEYNTFCESPHLFWQMGRELALEVHLANGGADHLRDGLREAEPNAAHRALVDLENMGKLRTVITQNIDSLHQRAGSSNVIEIHGTMATATCMSSGKQVPQAEILRQWVAAREGKPDSSLRADIATDKWYPKHAETGGVLKPDVTMFGEALPAGALGRSWKAVLGSPVCLVVGTGLNVMPANMVPGLVKWRWGTLIVLNLDHSGSSSADIFLQGKAGEVLPRLVEAVRQRNSSG</sequence>
<evidence type="ECO:0000256" key="2">
    <source>
        <dbReference type="ARBA" id="ARBA00023027"/>
    </source>
</evidence>
<dbReference type="CDD" id="cd01407">
    <property type="entry name" value="SIR2-fam"/>
    <property type="match status" value="1"/>
</dbReference>
<dbReference type="InterPro" id="IPR003000">
    <property type="entry name" value="Sirtuin"/>
</dbReference>
<dbReference type="PANTHER" id="PTHR11085">
    <property type="entry name" value="NAD-DEPENDENT PROTEIN DEACYLASE SIRTUIN-5, MITOCHONDRIAL-RELATED"/>
    <property type="match status" value="1"/>
</dbReference>
<reference evidence="5" key="1">
    <citation type="submission" date="2021-02" db="EMBL/GenBank/DDBJ databases">
        <authorList>
            <person name="Dougan E. K."/>
            <person name="Rhodes N."/>
            <person name="Thang M."/>
            <person name="Chan C."/>
        </authorList>
    </citation>
    <scope>NUCLEOTIDE SEQUENCE</scope>
</reference>
<dbReference type="GO" id="GO:0017136">
    <property type="term" value="F:histone deacetylase activity, NAD-dependent"/>
    <property type="evidence" value="ECO:0007669"/>
    <property type="project" value="TreeGrafter"/>
</dbReference>
<evidence type="ECO:0000256" key="1">
    <source>
        <dbReference type="ARBA" id="ARBA00022679"/>
    </source>
</evidence>
<evidence type="ECO:0000313" key="5">
    <source>
        <dbReference type="EMBL" id="CAE7214894.1"/>
    </source>
</evidence>
<gene>
    <name evidence="5" type="primary">cobB</name>
    <name evidence="5" type="ORF">SNAT2548_LOCUS7491</name>
</gene>
<dbReference type="GO" id="GO:0005634">
    <property type="term" value="C:nucleus"/>
    <property type="evidence" value="ECO:0007669"/>
    <property type="project" value="TreeGrafter"/>
</dbReference>
<dbReference type="PROSITE" id="PS50305">
    <property type="entry name" value="SIRTUIN"/>
    <property type="match status" value="1"/>
</dbReference>
<evidence type="ECO:0000313" key="6">
    <source>
        <dbReference type="Proteomes" id="UP000604046"/>
    </source>
</evidence>
<evidence type="ECO:0000256" key="3">
    <source>
        <dbReference type="PROSITE-ProRule" id="PRU00236"/>
    </source>
</evidence>
<evidence type="ECO:0000259" key="4">
    <source>
        <dbReference type="PROSITE" id="PS50305"/>
    </source>
</evidence>
<organism evidence="5 6">
    <name type="scientific">Symbiodinium natans</name>
    <dbReference type="NCBI Taxonomy" id="878477"/>
    <lineage>
        <taxon>Eukaryota</taxon>
        <taxon>Sar</taxon>
        <taxon>Alveolata</taxon>
        <taxon>Dinophyceae</taxon>
        <taxon>Suessiales</taxon>
        <taxon>Symbiodiniaceae</taxon>
        <taxon>Symbiodinium</taxon>
    </lineage>
</organism>
<comment type="caution">
    <text evidence="3">Lacks conserved residue(s) required for the propagation of feature annotation.</text>
</comment>
<feature type="domain" description="Deacetylase sirtuin-type" evidence="4">
    <location>
        <begin position="1"/>
        <end position="262"/>
    </location>
</feature>
<dbReference type="Pfam" id="PF02146">
    <property type="entry name" value="SIR2"/>
    <property type="match status" value="1"/>
</dbReference>
<dbReference type="GO" id="GO:0070403">
    <property type="term" value="F:NAD+ binding"/>
    <property type="evidence" value="ECO:0007669"/>
    <property type="project" value="InterPro"/>
</dbReference>
<name>A0A812JVX0_9DINO</name>
<dbReference type="SUPFAM" id="SSF52467">
    <property type="entry name" value="DHS-like NAD/FAD-binding domain"/>
    <property type="match status" value="1"/>
</dbReference>
<dbReference type="Gene3D" id="3.40.50.1220">
    <property type="entry name" value="TPP-binding domain"/>
    <property type="match status" value="1"/>
</dbReference>